<feature type="chain" id="PRO_5038346245" evidence="7">
    <location>
        <begin position="21"/>
        <end position="835"/>
    </location>
</feature>
<evidence type="ECO:0000256" key="4">
    <source>
        <dbReference type="ARBA" id="ARBA00022989"/>
    </source>
</evidence>
<dbReference type="SUPFAM" id="SSF110997">
    <property type="entry name" value="Sporulation related repeat"/>
    <property type="match status" value="1"/>
</dbReference>
<protein>
    <submittedName>
        <fullName evidence="9">Cellulose synthase domain-containing protein</fullName>
    </submittedName>
</protein>
<dbReference type="EMBL" id="JJMM01000014">
    <property type="protein sequence ID" value="KDR94626.1"/>
    <property type="molecule type" value="Genomic_DNA"/>
</dbReference>
<evidence type="ECO:0000259" key="8">
    <source>
        <dbReference type="PROSITE" id="PS51724"/>
    </source>
</evidence>
<dbReference type="InterPro" id="IPR007730">
    <property type="entry name" value="SPOR-like_dom"/>
</dbReference>
<dbReference type="GO" id="GO:0005886">
    <property type="term" value="C:plasma membrane"/>
    <property type="evidence" value="ECO:0007669"/>
    <property type="project" value="UniProtKB-SubCell"/>
</dbReference>
<keyword evidence="4 6" id="KW-1133">Transmembrane helix</keyword>
<keyword evidence="7" id="KW-0732">Signal</keyword>
<evidence type="ECO:0000256" key="7">
    <source>
        <dbReference type="SAM" id="SignalP"/>
    </source>
</evidence>
<dbReference type="Proteomes" id="UP000027946">
    <property type="component" value="Unassembled WGS sequence"/>
</dbReference>
<keyword evidence="3 6" id="KW-0812">Transmembrane</keyword>
<evidence type="ECO:0000313" key="10">
    <source>
        <dbReference type="Proteomes" id="UP000027946"/>
    </source>
</evidence>
<dbReference type="Gene3D" id="3.30.70.1070">
    <property type="entry name" value="Sporulation related repeat"/>
    <property type="match status" value="1"/>
</dbReference>
<dbReference type="PANTHER" id="PTHR39083:SF1">
    <property type="entry name" value="CYCLIC DI-GMP-BINDING PROTEIN"/>
    <property type="match status" value="1"/>
</dbReference>
<evidence type="ECO:0000256" key="3">
    <source>
        <dbReference type="ARBA" id="ARBA00022692"/>
    </source>
</evidence>
<dbReference type="GO" id="GO:0042834">
    <property type="term" value="F:peptidoglycan binding"/>
    <property type="evidence" value="ECO:0007669"/>
    <property type="project" value="InterPro"/>
</dbReference>
<dbReference type="STRING" id="1121324.CLIT_14c00870"/>
<evidence type="ECO:0000313" key="9">
    <source>
        <dbReference type="EMBL" id="KDR94626.1"/>
    </source>
</evidence>
<feature type="domain" description="SPOR" evidence="8">
    <location>
        <begin position="25"/>
        <end position="99"/>
    </location>
</feature>
<dbReference type="PROSITE" id="PS51724">
    <property type="entry name" value="SPOR"/>
    <property type="match status" value="1"/>
</dbReference>
<keyword evidence="10" id="KW-1185">Reference proteome</keyword>
<feature type="transmembrane region" description="Helical" evidence="6">
    <location>
        <begin position="811"/>
        <end position="830"/>
    </location>
</feature>
<dbReference type="Pfam" id="PF05036">
    <property type="entry name" value="SPOR"/>
    <property type="match status" value="1"/>
</dbReference>
<evidence type="ECO:0000256" key="6">
    <source>
        <dbReference type="SAM" id="Phobius"/>
    </source>
</evidence>
<dbReference type="GO" id="GO:0006011">
    <property type="term" value="P:UDP-alpha-D-glucose metabolic process"/>
    <property type="evidence" value="ECO:0007669"/>
    <property type="project" value="InterPro"/>
</dbReference>
<feature type="signal peptide" evidence="7">
    <location>
        <begin position="1"/>
        <end position="20"/>
    </location>
</feature>
<dbReference type="OrthoDB" id="2655838at2"/>
<dbReference type="RefSeq" id="WP_038266497.1">
    <property type="nucleotide sequence ID" value="NZ_FSRH01000015.1"/>
</dbReference>
<dbReference type="InterPro" id="IPR018513">
    <property type="entry name" value="Cell_synthase_bac"/>
</dbReference>
<dbReference type="InterPro" id="IPR036680">
    <property type="entry name" value="SPOR-like_sf"/>
</dbReference>
<name>A0A069RC97_PEPLI</name>
<evidence type="ECO:0000256" key="2">
    <source>
        <dbReference type="ARBA" id="ARBA00022475"/>
    </source>
</evidence>
<accession>A0A069RC97</accession>
<comment type="subcellular location">
    <subcellularLocation>
        <location evidence="1">Cell membrane</location>
        <topology evidence="1">Single-pass membrane protein</topology>
    </subcellularLocation>
</comment>
<proteinExistence type="predicted"/>
<reference evidence="9 10" key="1">
    <citation type="submission" date="2014-03" db="EMBL/GenBank/DDBJ databases">
        <title>Genome sequence of Clostridium litorale W6, DSM 5388.</title>
        <authorList>
            <person name="Poehlein A."/>
            <person name="Jagirdar A."/>
            <person name="Khonsari B."/>
            <person name="Chibani C.M."/>
            <person name="Gutierrez Gutierrez D.A."/>
            <person name="Davydova E."/>
            <person name="Alghaithi H.S."/>
            <person name="Nair K.P."/>
            <person name="Dhamotharan K."/>
            <person name="Chandran L."/>
            <person name="G W."/>
            <person name="Daniel R."/>
        </authorList>
    </citation>
    <scope>NUCLEOTIDE SEQUENCE [LARGE SCALE GENOMIC DNA]</scope>
    <source>
        <strain evidence="9 10">W6</strain>
    </source>
</reference>
<keyword evidence="5 6" id="KW-0472">Membrane</keyword>
<keyword evidence="2" id="KW-1003">Cell membrane</keyword>
<organism evidence="9 10">
    <name type="scientific">Peptoclostridium litorale DSM 5388</name>
    <dbReference type="NCBI Taxonomy" id="1121324"/>
    <lineage>
        <taxon>Bacteria</taxon>
        <taxon>Bacillati</taxon>
        <taxon>Bacillota</taxon>
        <taxon>Clostridia</taxon>
        <taxon>Peptostreptococcales</taxon>
        <taxon>Peptoclostridiaceae</taxon>
        <taxon>Peptoclostridium</taxon>
    </lineage>
</organism>
<comment type="caution">
    <text evidence="9">The sequence shown here is derived from an EMBL/GenBank/DDBJ whole genome shotgun (WGS) entry which is preliminary data.</text>
</comment>
<gene>
    <name evidence="9" type="ORF">CLIT_14c00870</name>
</gene>
<dbReference type="Gene3D" id="2.60.120.260">
    <property type="entry name" value="Galactose-binding domain-like"/>
    <property type="match status" value="2"/>
</dbReference>
<sequence length="835" mass="92574">MNKFMAVFFSLMLVFSSVQQGYGEAGAVKYYAVQIGSYEKKDIMESALKRLQGMGYRPYWKSEGGRYKMFLGNYSSKGQADGVLSGLGSKGIDGFVRERVKYVSANAKPAGAAKAQEPSADAGAGKDSKAVLQAADTAIADEPAFENNSQADAADTGLMSKNFKRQKDVTIQGVYGSDVFFFDVDKDWDIRGAYLNLVFSQSQLEPGEGQQGNDSTLTVYINKFPVYSMDLSGRDQYKEQVRVNIPADKVSPGFNEISVRTYKRIMELPCKDDLNPANWIAFHKESYVHVDFMDKKDSLDISGYPYPYLKSSDDIKPQGIIVIPDDFKRSELEAAGILSAGFGKGSRFENLNVRVYRHSQSPPVEHSNVIFIGGSANSPGEVMSLLSEQEKGSLKNSAVIKKVKSPYSGSHSMLAIISDDEASLVNAAKALTDEKLVVQMNSNVQLMGESAGAGGNEQDEYEYYRLENLGYSDVLLEGLFRQQATFGIKVPKNRKVKEGAKLDIRFRYSKVLDFEKSLMTVYLNDTPIGSKKLSGENADNDSFEVEIPKELRDVNYYEMKIAFDLNMDDVYCEIRPQTASWAFVSAQSKAYLPYEYRDYPLLEDYEAPFVKDMKFNDLVIVLPEDPTSEELGTACSIAAFLGHSVKNVDGISITTPGGFSKEDENSNLIVIGTPGRNGLVKDLNGRLNMRFDEDFKKFVSNEHVTVLEKYSENIAAIQIVDSPYRSGGKMLVLTGSSQREVVNAGRYLFDFNLVERLRGNLAIIDGKGNMQYEYVGEKAKKIMEGQQAQPAEDLGGSRPDGQGMSSQVRNFVIFTAAVLIITVMGSAFIMKRSRR</sequence>
<evidence type="ECO:0000256" key="1">
    <source>
        <dbReference type="ARBA" id="ARBA00004162"/>
    </source>
</evidence>
<dbReference type="eggNOG" id="ENOG502Z7S8">
    <property type="taxonomic scope" value="Bacteria"/>
</dbReference>
<evidence type="ECO:0000256" key="5">
    <source>
        <dbReference type="ARBA" id="ARBA00023136"/>
    </source>
</evidence>
<dbReference type="PANTHER" id="PTHR39083">
    <property type="entry name" value="CYCLIC DI-GMP-BINDING PROTEIN"/>
    <property type="match status" value="1"/>
</dbReference>
<dbReference type="Pfam" id="PF03170">
    <property type="entry name" value="BcsB"/>
    <property type="match status" value="2"/>
</dbReference>
<dbReference type="AlphaFoldDB" id="A0A069RC97"/>